<name>M0B8K3_9EURY</name>
<evidence type="ECO:0000313" key="2">
    <source>
        <dbReference type="EMBL" id="ELZ07135.1"/>
    </source>
</evidence>
<evidence type="ECO:0000256" key="1">
    <source>
        <dbReference type="SAM" id="MobiDB-lite"/>
    </source>
</evidence>
<dbReference type="Proteomes" id="UP000011560">
    <property type="component" value="Unassembled WGS sequence"/>
</dbReference>
<gene>
    <name evidence="2" type="ORF">C479_15167</name>
</gene>
<feature type="region of interest" description="Disordered" evidence="1">
    <location>
        <begin position="71"/>
        <end position="100"/>
    </location>
</feature>
<evidence type="ECO:0000313" key="3">
    <source>
        <dbReference type="Proteomes" id="UP000011560"/>
    </source>
</evidence>
<dbReference type="AlphaFoldDB" id="M0B8K3"/>
<comment type="caution">
    <text evidence="2">The sequence shown here is derived from an EMBL/GenBank/DDBJ whole genome shotgun (WGS) entry which is preliminary data.</text>
</comment>
<organism evidence="2 3">
    <name type="scientific">Halovivax asiaticus JCM 14624</name>
    <dbReference type="NCBI Taxonomy" id="1227490"/>
    <lineage>
        <taxon>Archaea</taxon>
        <taxon>Methanobacteriati</taxon>
        <taxon>Methanobacteriota</taxon>
        <taxon>Stenosarchaea group</taxon>
        <taxon>Halobacteria</taxon>
        <taxon>Halobacteriales</taxon>
        <taxon>Natrialbaceae</taxon>
        <taxon>Halovivax</taxon>
    </lineage>
</organism>
<feature type="compositionally biased region" description="Polar residues" evidence="1">
    <location>
        <begin position="83"/>
        <end position="99"/>
    </location>
</feature>
<reference evidence="2 3" key="1">
    <citation type="journal article" date="2014" name="PLoS Genet.">
        <title>Phylogenetically driven sequencing of extremely halophilic archaea reveals strategies for static and dynamic osmo-response.</title>
        <authorList>
            <person name="Becker E.A."/>
            <person name="Seitzer P.M."/>
            <person name="Tritt A."/>
            <person name="Larsen D."/>
            <person name="Krusor M."/>
            <person name="Yao A.I."/>
            <person name="Wu D."/>
            <person name="Madern D."/>
            <person name="Eisen J.A."/>
            <person name="Darling A.E."/>
            <person name="Facciotti M.T."/>
        </authorList>
    </citation>
    <scope>NUCLEOTIDE SEQUENCE [LARGE SCALE GENOMIC DNA]</scope>
    <source>
        <strain evidence="2 3">JCM 14624</strain>
    </source>
</reference>
<sequence>MDECGARVRRRELLGIVGSGTLAGLAGCTAFVDWIGDKVLGDVNIFNGRTERVTGSIVVTGSDGTDVLDASFDAPPSEDDGNDSQADAENTSTAASEETQVFEDVWDGPGTYEVRVQLDEAQTVGDDATASTSIEISDPDEEMLAVTLGADDVDEIRFATGDALSEFQDNPVERTDNESES</sequence>
<dbReference type="PROSITE" id="PS51257">
    <property type="entry name" value="PROKAR_LIPOPROTEIN"/>
    <property type="match status" value="1"/>
</dbReference>
<dbReference type="RefSeq" id="WP_007704486.1">
    <property type="nucleotide sequence ID" value="NZ_AOIQ01000023.1"/>
</dbReference>
<dbReference type="EMBL" id="AOIQ01000023">
    <property type="protein sequence ID" value="ELZ07135.1"/>
    <property type="molecule type" value="Genomic_DNA"/>
</dbReference>
<dbReference type="OrthoDB" id="325775at2157"/>
<keyword evidence="3" id="KW-1185">Reference proteome</keyword>
<feature type="region of interest" description="Disordered" evidence="1">
    <location>
        <begin position="162"/>
        <end position="181"/>
    </location>
</feature>
<protein>
    <submittedName>
        <fullName evidence="2">Uncharacterized protein</fullName>
    </submittedName>
</protein>
<accession>M0B8K3</accession>
<proteinExistence type="predicted"/>
<feature type="compositionally biased region" description="Basic and acidic residues" evidence="1">
    <location>
        <begin position="171"/>
        <end position="181"/>
    </location>
</feature>